<dbReference type="AlphaFoldDB" id="A0A1D3JDH8"/>
<proteinExistence type="predicted"/>
<keyword evidence="2" id="KW-0472">Membrane</keyword>
<evidence type="ECO:0000256" key="1">
    <source>
        <dbReference type="SAM" id="MobiDB-lite"/>
    </source>
</evidence>
<reference evidence="3 4" key="1">
    <citation type="submission" date="2016-06" db="EMBL/GenBank/DDBJ databases">
        <authorList>
            <consortium name="Pathogen Informatics"/>
        </authorList>
    </citation>
    <scope>NUCLEOTIDE SEQUENCE [LARGE SCALE GENOMIC DNA]</scope>
    <source>
        <strain evidence="3">PocGH01</strain>
    </source>
</reference>
<evidence type="ECO:0000313" key="4">
    <source>
        <dbReference type="Proteomes" id="UP000242942"/>
    </source>
</evidence>
<dbReference type="OrthoDB" id="388930at2759"/>
<evidence type="ECO:0000313" key="3">
    <source>
        <dbReference type="EMBL" id="SBT83805.1"/>
    </source>
</evidence>
<organism evidence="3 4">
    <name type="scientific">Plasmodium ovale</name>
    <name type="common">malaria parasite P. ovale</name>
    <dbReference type="NCBI Taxonomy" id="36330"/>
    <lineage>
        <taxon>Eukaryota</taxon>
        <taxon>Sar</taxon>
        <taxon>Alveolata</taxon>
        <taxon>Apicomplexa</taxon>
        <taxon>Aconoidasida</taxon>
        <taxon>Haemosporida</taxon>
        <taxon>Plasmodiidae</taxon>
        <taxon>Plasmodium</taxon>
        <taxon>Plasmodium (Plasmodium)</taxon>
    </lineage>
</organism>
<evidence type="ECO:0000256" key="2">
    <source>
        <dbReference type="SAM" id="Phobius"/>
    </source>
</evidence>
<dbReference type="Proteomes" id="UP000242942">
    <property type="component" value="Unassembled WGS sequence"/>
</dbReference>
<keyword evidence="4" id="KW-1185">Reference proteome</keyword>
<feature type="transmembrane region" description="Helical" evidence="2">
    <location>
        <begin position="146"/>
        <end position="165"/>
    </location>
</feature>
<gene>
    <name evidence="3" type="primary">PocGH01_00150000</name>
    <name evidence="3" type="ORF">POCGH01_00150000</name>
</gene>
<keyword evidence="2" id="KW-1133">Transmembrane helix</keyword>
<dbReference type="EMBL" id="FLRI01000212">
    <property type="protein sequence ID" value="SBT83805.1"/>
    <property type="molecule type" value="Genomic_DNA"/>
</dbReference>
<dbReference type="VEuPathDB" id="PlasmoDB:PocGH01_00150000"/>
<protein>
    <submittedName>
        <fullName evidence="3">Uncharacterized protein</fullName>
    </submittedName>
</protein>
<name>A0A1D3JDH8_PLAOA</name>
<dbReference type="VEuPathDB" id="PlasmoDB:POWCR01_000048200"/>
<keyword evidence="2" id="KW-0812">Transmembrane</keyword>
<accession>A0A1D3JDH8</accession>
<sequence length="253" mass="29120">MTINSKKFKEFPKKYRKCILQQLNNKSNILRVNNNGIHKRSTEELTKSKPPVVYYTFWSNILEFPLNTCNNNTISKCSVLIGLYEVFILQLTLANANPKGDVNVAQQPNAENTPCVQVSFLDQPKEFLTKYVECVFNNRDKKSIQYGFVFLAVIAAVLSAIAAIYNRICKCCCGSTEAPAETEKDEEVDYRAQFEQLQQEQQQLRKALMERQLLCKDDMKNEENNNISKRTDESEKSNSKSDNIRIGYQKDQD</sequence>
<feature type="region of interest" description="Disordered" evidence="1">
    <location>
        <begin position="216"/>
        <end position="253"/>
    </location>
</feature>